<feature type="non-terminal residue" evidence="3">
    <location>
        <position position="455"/>
    </location>
</feature>
<protein>
    <recommendedName>
        <fullName evidence="5">TrbL/VirB6 plasmid conjugal transfer protein</fullName>
    </recommendedName>
</protein>
<evidence type="ECO:0000256" key="2">
    <source>
        <dbReference type="SAM" id="Phobius"/>
    </source>
</evidence>
<feature type="transmembrane region" description="Helical" evidence="2">
    <location>
        <begin position="41"/>
        <end position="60"/>
    </location>
</feature>
<evidence type="ECO:0000313" key="4">
    <source>
        <dbReference type="Proteomes" id="UP001225576"/>
    </source>
</evidence>
<dbReference type="Proteomes" id="UP001225576">
    <property type="component" value="Unassembled WGS sequence"/>
</dbReference>
<feature type="compositionally biased region" description="Low complexity" evidence="1">
    <location>
        <begin position="390"/>
        <end position="407"/>
    </location>
</feature>
<accession>A0AAW6ZFI7</accession>
<sequence>MESIVEGAVNILRQIGTWWMSAPGPYFDNPIVQNMRDNLSWFVWFFGVVGFLLALGRLVVTAYTSGSIREGLVSIGALFLNIVLATGVYIALIPMLLNAGDSVATWLLDQATDNADFATLAQPMAAEAFLASPGTAFLLALCLFIGAIANFLMLMLRNVLLLVLIVVLPVIAAGSNTEAGRQSWRKANAYLIACLLMKPLTAAIYGFGFMLLQDSGEDFGQVIASSISGILLLLMAALVLPTLVRFLSPVAATGMSGFSGAGLIGAGVGVAAGAAMIAGAGGAGAAAMAGGASRAGGGSGGASMGGAGGAPTEGTGGTPTGGTDSGGTTAPGVTTSGTASAATTAPGTKPSRMDSGGSNAHGTNRSDNGGGSCTDAPGAGASEDSGTDSAPTTAEGGAAAAGATAPAGDGGNGPTDAPGYTGPTGATAPTGGAAAAGATAPAGDGGNGPTDAPGY</sequence>
<feature type="compositionally biased region" description="Polar residues" evidence="1">
    <location>
        <begin position="356"/>
        <end position="367"/>
    </location>
</feature>
<feature type="compositionally biased region" description="Low complexity" evidence="1">
    <location>
        <begin position="414"/>
        <end position="442"/>
    </location>
</feature>
<keyword evidence="2" id="KW-0472">Membrane</keyword>
<evidence type="ECO:0000256" key="1">
    <source>
        <dbReference type="SAM" id="MobiDB-lite"/>
    </source>
</evidence>
<proteinExistence type="predicted"/>
<organism evidence="3 4">
    <name type="scientific">Trueperella bernardiae</name>
    <dbReference type="NCBI Taxonomy" id="59561"/>
    <lineage>
        <taxon>Bacteria</taxon>
        <taxon>Bacillati</taxon>
        <taxon>Actinomycetota</taxon>
        <taxon>Actinomycetes</taxon>
        <taxon>Actinomycetales</taxon>
        <taxon>Actinomycetaceae</taxon>
        <taxon>Trueperella</taxon>
    </lineage>
</organism>
<feature type="transmembrane region" description="Helical" evidence="2">
    <location>
        <begin position="260"/>
        <end position="286"/>
    </location>
</feature>
<feature type="compositionally biased region" description="Low complexity" evidence="1">
    <location>
        <begin position="326"/>
        <end position="348"/>
    </location>
</feature>
<gene>
    <name evidence="3" type="ORF">QP858_09290</name>
</gene>
<reference evidence="3" key="1">
    <citation type="submission" date="2023-05" db="EMBL/GenBank/DDBJ databases">
        <title>Genomic Catalog of Human Bladder Bacteria.</title>
        <authorList>
            <person name="Du J."/>
        </authorList>
    </citation>
    <scope>NUCLEOTIDE SEQUENCE</scope>
    <source>
        <strain evidence="3">UMB1304A</strain>
    </source>
</reference>
<feature type="transmembrane region" description="Helical" evidence="2">
    <location>
        <begin position="219"/>
        <end position="240"/>
    </location>
</feature>
<evidence type="ECO:0008006" key="5">
    <source>
        <dbReference type="Google" id="ProtNLM"/>
    </source>
</evidence>
<feature type="transmembrane region" description="Helical" evidence="2">
    <location>
        <begin position="159"/>
        <end position="177"/>
    </location>
</feature>
<keyword evidence="2" id="KW-1133">Transmembrane helix</keyword>
<feature type="region of interest" description="Disordered" evidence="1">
    <location>
        <begin position="297"/>
        <end position="455"/>
    </location>
</feature>
<keyword evidence="2" id="KW-0812">Transmembrane</keyword>
<feature type="compositionally biased region" description="Gly residues" evidence="1">
    <location>
        <begin position="297"/>
        <end position="325"/>
    </location>
</feature>
<dbReference type="EMBL" id="JASPDQ010000028">
    <property type="protein sequence ID" value="MDK8602649.1"/>
    <property type="molecule type" value="Genomic_DNA"/>
</dbReference>
<feature type="transmembrane region" description="Helical" evidence="2">
    <location>
        <begin position="129"/>
        <end position="152"/>
    </location>
</feature>
<comment type="caution">
    <text evidence="3">The sequence shown here is derived from an EMBL/GenBank/DDBJ whole genome shotgun (WGS) entry which is preliminary data.</text>
</comment>
<feature type="transmembrane region" description="Helical" evidence="2">
    <location>
        <begin position="189"/>
        <end position="212"/>
    </location>
</feature>
<evidence type="ECO:0000313" key="3">
    <source>
        <dbReference type="EMBL" id="MDK8602649.1"/>
    </source>
</evidence>
<feature type="transmembrane region" description="Helical" evidence="2">
    <location>
        <begin position="72"/>
        <end position="97"/>
    </location>
</feature>
<name>A0AAW6ZFI7_9ACTO</name>
<dbReference type="AlphaFoldDB" id="A0AAW6ZFI7"/>